<reference evidence="2" key="2">
    <citation type="submission" date="2025-08" db="UniProtKB">
        <authorList>
            <consortium name="Ensembl"/>
        </authorList>
    </citation>
    <scope>IDENTIFICATION</scope>
</reference>
<dbReference type="InterPro" id="IPR004244">
    <property type="entry name" value="Transposase_22"/>
</dbReference>
<proteinExistence type="predicted"/>
<dbReference type="Gene3D" id="1.20.5.190">
    <property type="match status" value="1"/>
</dbReference>
<protein>
    <recommendedName>
        <fullName evidence="4">L1 transposable element RRM domain-containing protein</fullName>
    </recommendedName>
</protein>
<accession>H3AKH8</accession>
<dbReference type="AlphaFoldDB" id="H3AKH8"/>
<name>H3AKH8_LATCH</name>
<evidence type="ECO:0000313" key="3">
    <source>
        <dbReference type="Proteomes" id="UP000008672"/>
    </source>
</evidence>
<organism evidence="2 3">
    <name type="scientific">Latimeria chalumnae</name>
    <name type="common">Coelacanth</name>
    <dbReference type="NCBI Taxonomy" id="7897"/>
    <lineage>
        <taxon>Eukaryota</taxon>
        <taxon>Metazoa</taxon>
        <taxon>Chordata</taxon>
        <taxon>Craniata</taxon>
        <taxon>Vertebrata</taxon>
        <taxon>Euteleostomi</taxon>
        <taxon>Coelacanthiformes</taxon>
        <taxon>Coelacanthidae</taxon>
        <taxon>Latimeria</taxon>
    </lineage>
</organism>
<dbReference type="HOGENOM" id="CLU_062834_2_1_1"/>
<feature type="coiled-coil region" evidence="1">
    <location>
        <begin position="6"/>
        <end position="68"/>
    </location>
</feature>
<keyword evidence="1" id="KW-0175">Coiled coil</keyword>
<sequence>TMATDVEVIKEDLSSLKHSMQKLNEHVSEMESHISNIEDDMHLELPGLEAITMKMDSLIEKLDDLENRSCQNNIRIIGVPEGAKAGNMKALVKNLITGSLNMVWDPQFEIERAHRTLGPYPGLDQEPCHIIVTFLRFTAREAILKGARVMENAMYDDKRIFFFPDLSKNVIQKRAKFSEIKRKLAEENEKYIMQYPATLHFTWKGVVDLQPKPQRGHTHNNRPKKLKRDWVGKKYYTCNSFSSKKGGT</sequence>
<dbReference type="Gene3D" id="3.30.70.1820">
    <property type="entry name" value="L1 transposable element, RRM domain"/>
    <property type="match status" value="1"/>
</dbReference>
<evidence type="ECO:0000256" key="1">
    <source>
        <dbReference type="SAM" id="Coils"/>
    </source>
</evidence>
<evidence type="ECO:0000313" key="2">
    <source>
        <dbReference type="Ensembl" id="ENSLACP00000010149.1"/>
    </source>
</evidence>
<reference evidence="3" key="1">
    <citation type="submission" date="2011-08" db="EMBL/GenBank/DDBJ databases">
        <title>The draft genome of Latimeria chalumnae.</title>
        <authorList>
            <person name="Di Palma F."/>
            <person name="Alfoldi J."/>
            <person name="Johnson J."/>
            <person name="Berlin A."/>
            <person name="Gnerre S."/>
            <person name="Jaffe D."/>
            <person name="MacCallum I."/>
            <person name="Young S."/>
            <person name="Walker B.J."/>
            <person name="Lander E."/>
            <person name="Lindblad-Toh K."/>
        </authorList>
    </citation>
    <scope>NUCLEOTIDE SEQUENCE [LARGE SCALE GENOMIC DNA]</scope>
    <source>
        <strain evidence="3">Wild caught</strain>
    </source>
</reference>
<dbReference type="PANTHER" id="PTHR11505">
    <property type="entry name" value="L1 TRANSPOSABLE ELEMENT-RELATED"/>
    <property type="match status" value="1"/>
</dbReference>
<dbReference type="InParanoid" id="H3AKH8"/>
<dbReference type="Ensembl" id="ENSLACT00000010226.1">
    <property type="protein sequence ID" value="ENSLACP00000010149.1"/>
    <property type="gene ID" value="ENSLACG00000008946.1"/>
</dbReference>
<keyword evidence="3" id="KW-1185">Reference proteome</keyword>
<reference evidence="2" key="3">
    <citation type="submission" date="2025-09" db="UniProtKB">
        <authorList>
            <consortium name="Ensembl"/>
        </authorList>
    </citation>
    <scope>IDENTIFICATION</scope>
</reference>
<dbReference type="GeneTree" id="ENSGT00940000160789"/>
<evidence type="ECO:0008006" key="4">
    <source>
        <dbReference type="Google" id="ProtNLM"/>
    </source>
</evidence>
<dbReference type="EMBL" id="AFYH01186050">
    <property type="status" value="NOT_ANNOTATED_CDS"/>
    <property type="molecule type" value="Genomic_DNA"/>
</dbReference>
<dbReference type="Proteomes" id="UP000008672">
    <property type="component" value="Unassembled WGS sequence"/>
</dbReference>